<dbReference type="PANTHER" id="PTHR43133:SF53">
    <property type="entry name" value="ECF RNA POLYMERASE SIGMA-E FACTOR"/>
    <property type="match status" value="1"/>
</dbReference>
<evidence type="ECO:0000256" key="1">
    <source>
        <dbReference type="ARBA" id="ARBA00010641"/>
    </source>
</evidence>
<dbReference type="CDD" id="cd06171">
    <property type="entry name" value="Sigma70_r4"/>
    <property type="match status" value="1"/>
</dbReference>
<sequence length="191" mass="21797">MDQPSDNQLIQQATDGSSDAFGVLVQRYQDRLVHSLEHALGSRDDALDAAQQAFVSAWKNLKSFRQDAAFYSWLYRIAMNAAITRKRRQRLPTQSLDRHVAATGHSPTDDSADTNPESRMVSAEHVELVQNALLQLAEEFRQPLVLKEIDGMSYEEIASILDIPIGTVRSRIFRARRELTERLERIFRSEQ</sequence>
<organism evidence="8 9">
    <name type="scientific">Fuerstiella marisgermanici</name>
    <dbReference type="NCBI Taxonomy" id="1891926"/>
    <lineage>
        <taxon>Bacteria</taxon>
        <taxon>Pseudomonadati</taxon>
        <taxon>Planctomycetota</taxon>
        <taxon>Planctomycetia</taxon>
        <taxon>Planctomycetales</taxon>
        <taxon>Planctomycetaceae</taxon>
        <taxon>Fuerstiella</taxon>
    </lineage>
</organism>
<dbReference type="SUPFAM" id="SSF88659">
    <property type="entry name" value="Sigma3 and sigma4 domains of RNA polymerase sigma factors"/>
    <property type="match status" value="1"/>
</dbReference>
<evidence type="ECO:0000256" key="2">
    <source>
        <dbReference type="ARBA" id="ARBA00023015"/>
    </source>
</evidence>
<dbReference type="InterPro" id="IPR014284">
    <property type="entry name" value="RNA_pol_sigma-70_dom"/>
</dbReference>
<dbReference type="InterPro" id="IPR039425">
    <property type="entry name" value="RNA_pol_sigma-70-like"/>
</dbReference>
<evidence type="ECO:0000259" key="6">
    <source>
        <dbReference type="Pfam" id="PF04542"/>
    </source>
</evidence>
<keyword evidence="3" id="KW-0731">Sigma factor</keyword>
<dbReference type="EMBL" id="CP017641">
    <property type="protein sequence ID" value="APZ95626.1"/>
    <property type="molecule type" value="Genomic_DNA"/>
</dbReference>
<keyword evidence="2" id="KW-0805">Transcription regulation</keyword>
<dbReference type="OrthoDB" id="9785675at2"/>
<name>A0A1P8WNI8_9PLAN</name>
<dbReference type="Gene3D" id="1.10.1740.10">
    <property type="match status" value="1"/>
</dbReference>
<reference evidence="8 9" key="1">
    <citation type="journal article" date="2016" name="Front. Microbiol.">
        <title>Fuerstia marisgermanicae gen. nov., sp. nov., an Unusual Member of the Phylum Planctomycetes from the German Wadden Sea.</title>
        <authorList>
            <person name="Kohn T."/>
            <person name="Heuer A."/>
            <person name="Jogler M."/>
            <person name="Vollmers J."/>
            <person name="Boedeker C."/>
            <person name="Bunk B."/>
            <person name="Rast P."/>
            <person name="Borchert D."/>
            <person name="Glockner I."/>
            <person name="Freese H.M."/>
            <person name="Klenk H.P."/>
            <person name="Overmann J."/>
            <person name="Kaster A.K."/>
            <person name="Rohde M."/>
            <person name="Wiegand S."/>
            <person name="Jogler C."/>
        </authorList>
    </citation>
    <scope>NUCLEOTIDE SEQUENCE [LARGE SCALE GENOMIC DNA]</scope>
    <source>
        <strain evidence="8 9">NH11</strain>
    </source>
</reference>
<dbReference type="Proteomes" id="UP000187735">
    <property type="component" value="Chromosome"/>
</dbReference>
<dbReference type="InterPro" id="IPR013249">
    <property type="entry name" value="RNA_pol_sigma70_r4_t2"/>
</dbReference>
<dbReference type="PANTHER" id="PTHR43133">
    <property type="entry name" value="RNA POLYMERASE ECF-TYPE SIGMA FACTO"/>
    <property type="match status" value="1"/>
</dbReference>
<feature type="domain" description="RNA polymerase sigma-70 region 2" evidence="6">
    <location>
        <begin position="24"/>
        <end position="90"/>
    </location>
</feature>
<dbReference type="RefSeq" id="WP_077026768.1">
    <property type="nucleotide sequence ID" value="NZ_CP017641.1"/>
</dbReference>
<dbReference type="InterPro" id="IPR036388">
    <property type="entry name" value="WH-like_DNA-bd_sf"/>
</dbReference>
<evidence type="ECO:0000259" key="7">
    <source>
        <dbReference type="Pfam" id="PF08281"/>
    </source>
</evidence>
<dbReference type="NCBIfam" id="TIGR02937">
    <property type="entry name" value="sigma70-ECF"/>
    <property type="match status" value="1"/>
</dbReference>
<dbReference type="Pfam" id="PF04542">
    <property type="entry name" value="Sigma70_r2"/>
    <property type="match status" value="1"/>
</dbReference>
<evidence type="ECO:0000256" key="5">
    <source>
        <dbReference type="SAM" id="MobiDB-lite"/>
    </source>
</evidence>
<accession>A0A1P8WNI8</accession>
<keyword evidence="9" id="KW-1185">Reference proteome</keyword>
<evidence type="ECO:0000256" key="3">
    <source>
        <dbReference type="ARBA" id="ARBA00023082"/>
    </source>
</evidence>
<evidence type="ECO:0000313" key="9">
    <source>
        <dbReference type="Proteomes" id="UP000187735"/>
    </source>
</evidence>
<dbReference type="Pfam" id="PF08281">
    <property type="entry name" value="Sigma70_r4_2"/>
    <property type="match status" value="1"/>
</dbReference>
<dbReference type="GO" id="GO:0016987">
    <property type="term" value="F:sigma factor activity"/>
    <property type="evidence" value="ECO:0007669"/>
    <property type="project" value="UniProtKB-KW"/>
</dbReference>
<keyword evidence="4" id="KW-0804">Transcription</keyword>
<dbReference type="InterPro" id="IPR007627">
    <property type="entry name" value="RNA_pol_sigma70_r2"/>
</dbReference>
<feature type="domain" description="RNA polymerase sigma factor 70 region 4 type 2" evidence="7">
    <location>
        <begin position="128"/>
        <end position="179"/>
    </location>
</feature>
<dbReference type="InterPro" id="IPR013325">
    <property type="entry name" value="RNA_pol_sigma_r2"/>
</dbReference>
<dbReference type="SUPFAM" id="SSF88946">
    <property type="entry name" value="Sigma2 domain of RNA polymerase sigma factors"/>
    <property type="match status" value="1"/>
</dbReference>
<evidence type="ECO:0000313" key="8">
    <source>
        <dbReference type="EMBL" id="APZ95626.1"/>
    </source>
</evidence>
<dbReference type="AlphaFoldDB" id="A0A1P8WNI8"/>
<dbReference type="InterPro" id="IPR013324">
    <property type="entry name" value="RNA_pol_sigma_r3/r4-like"/>
</dbReference>
<dbReference type="GO" id="GO:0006352">
    <property type="term" value="P:DNA-templated transcription initiation"/>
    <property type="evidence" value="ECO:0007669"/>
    <property type="project" value="InterPro"/>
</dbReference>
<dbReference type="Gene3D" id="1.10.10.10">
    <property type="entry name" value="Winged helix-like DNA-binding domain superfamily/Winged helix DNA-binding domain"/>
    <property type="match status" value="1"/>
</dbReference>
<gene>
    <name evidence="8" type="primary">rpoE_5</name>
    <name evidence="8" type="ORF">Fuma_05285</name>
</gene>
<feature type="region of interest" description="Disordered" evidence="5">
    <location>
        <begin position="88"/>
        <end position="119"/>
    </location>
</feature>
<dbReference type="STRING" id="1891926.Fuma_05285"/>
<dbReference type="GO" id="GO:0003677">
    <property type="term" value="F:DNA binding"/>
    <property type="evidence" value="ECO:0007669"/>
    <property type="project" value="InterPro"/>
</dbReference>
<dbReference type="KEGG" id="fmr:Fuma_05285"/>
<proteinExistence type="inferred from homology"/>
<evidence type="ECO:0000256" key="4">
    <source>
        <dbReference type="ARBA" id="ARBA00023163"/>
    </source>
</evidence>
<protein>
    <submittedName>
        <fullName evidence="8">Sigma-24</fullName>
    </submittedName>
</protein>
<comment type="similarity">
    <text evidence="1">Belongs to the sigma-70 factor family. ECF subfamily.</text>
</comment>